<evidence type="ECO:0000313" key="3">
    <source>
        <dbReference type="EnsemblPlants" id="EMT33411"/>
    </source>
</evidence>
<protein>
    <recommendedName>
        <fullName evidence="2">PheRS DNA binding domain-containing protein</fullName>
    </recommendedName>
</protein>
<dbReference type="FunFam" id="1.10.10.2330:FF:000003">
    <property type="entry name" value="Phenylalanine--tRNA ligase alpha subunit cytoplasmic"/>
    <property type="match status" value="1"/>
</dbReference>
<dbReference type="Gene3D" id="1.10.10.2330">
    <property type="match status" value="1"/>
</dbReference>
<dbReference type="Gene3D" id="3.30.1370.240">
    <property type="match status" value="1"/>
</dbReference>
<accession>N1R4Z5</accession>
<feature type="region of interest" description="Disordered" evidence="1">
    <location>
        <begin position="36"/>
        <end position="86"/>
    </location>
</feature>
<sequence>METAKEFHLTVPDGFMKRTLLDLGGGVEVEVEGIGEEAEVGAEVESISGVAPDQTQSPVFPISPPRTSSSSSSPPPPPGRRSQPLSDVEDGLLAHLNANAEIPDSRSFASSLGVPHKDVEDVIKRLTAFRIVESADITKETWVLTDEAKGYAARGSPEVQLVAAIPPEGASKGALKERLGDVFDIGMKAAAKNKWIGFEKGNKDLVLRKVDFNLIKSSPICRLGL</sequence>
<evidence type="ECO:0000256" key="1">
    <source>
        <dbReference type="SAM" id="MobiDB-lite"/>
    </source>
</evidence>
<dbReference type="InterPro" id="IPR040725">
    <property type="entry name" value="PheRS_DBD3"/>
</dbReference>
<dbReference type="AlphaFoldDB" id="N1R4Z5"/>
<dbReference type="Pfam" id="PF18553">
    <property type="entry name" value="PheRS_DBD3"/>
    <property type="match status" value="1"/>
</dbReference>
<proteinExistence type="predicted"/>
<reference evidence="3" key="1">
    <citation type="submission" date="2015-06" db="UniProtKB">
        <authorList>
            <consortium name="EnsemblPlants"/>
        </authorList>
    </citation>
    <scope>IDENTIFICATION</scope>
</reference>
<evidence type="ECO:0000259" key="2">
    <source>
        <dbReference type="Pfam" id="PF18553"/>
    </source>
</evidence>
<feature type="domain" description="PheRS DNA binding" evidence="2">
    <location>
        <begin position="156"/>
        <end position="211"/>
    </location>
</feature>
<name>N1R4Z5_AEGTA</name>
<dbReference type="EnsemblPlants" id="EMT33411">
    <property type="protein sequence ID" value="EMT33411"/>
    <property type="gene ID" value="F775_43843"/>
</dbReference>
<organism evidence="3">
    <name type="scientific">Aegilops tauschii</name>
    <name type="common">Tausch's goatgrass</name>
    <name type="synonym">Aegilops squarrosa</name>
    <dbReference type="NCBI Taxonomy" id="37682"/>
    <lineage>
        <taxon>Eukaryota</taxon>
        <taxon>Viridiplantae</taxon>
        <taxon>Streptophyta</taxon>
        <taxon>Embryophyta</taxon>
        <taxon>Tracheophyta</taxon>
        <taxon>Spermatophyta</taxon>
        <taxon>Magnoliopsida</taxon>
        <taxon>Liliopsida</taxon>
        <taxon>Poales</taxon>
        <taxon>Poaceae</taxon>
        <taxon>BOP clade</taxon>
        <taxon>Pooideae</taxon>
        <taxon>Triticodae</taxon>
        <taxon>Triticeae</taxon>
        <taxon>Triticinae</taxon>
        <taxon>Aegilops</taxon>
    </lineage>
</organism>